<accession>A0A7S8MX36</accession>
<reference evidence="1 2" key="1">
    <citation type="submission" date="2020-11" db="EMBL/GenBank/DDBJ databases">
        <title>Amino acid is mineralized and recycled by bacteria in oceanic microbiome.</title>
        <authorList>
            <person name="Zheng L.Y."/>
        </authorList>
    </citation>
    <scope>NUCLEOTIDE SEQUENCE [LARGE SCALE GENOMIC DNA]</scope>
    <source>
        <strain evidence="1 2">A32-1</strain>
    </source>
</reference>
<dbReference type="RefSeq" id="WP_005050765.1">
    <property type="nucleotide sequence ID" value="NZ_CP064760.1"/>
</dbReference>
<name>A0A7S8MX36_9MICO</name>
<keyword evidence="2" id="KW-1185">Reference proteome</keyword>
<dbReference type="KEGG" id="msf:IT882_15655"/>
<dbReference type="AlphaFoldDB" id="A0A7S8MX36"/>
<evidence type="ECO:0000313" key="1">
    <source>
        <dbReference type="EMBL" id="QPE04538.1"/>
    </source>
</evidence>
<proteinExistence type="predicted"/>
<dbReference type="Proteomes" id="UP000594480">
    <property type="component" value="Chromosome"/>
</dbReference>
<sequence>MTDIAVRLQEAMTIQTGTPVTVRWSFREFALNCTRRDGRPLTQRMHRLFQTLLNREALRELTPGEDPTMGSRATLIEIIDDLAVSADHQGARAAALAEVLLSAGMFHLGDQLRRQSHALSELDADDETLEVIDEARTQIARTILLLDQADTAQAKERR</sequence>
<evidence type="ECO:0000313" key="2">
    <source>
        <dbReference type="Proteomes" id="UP000594480"/>
    </source>
</evidence>
<protein>
    <submittedName>
        <fullName evidence="1">Uncharacterized protein</fullName>
    </submittedName>
</protein>
<dbReference type="EMBL" id="CP064760">
    <property type="protein sequence ID" value="QPE04538.1"/>
    <property type="molecule type" value="Genomic_DNA"/>
</dbReference>
<organism evidence="1 2">
    <name type="scientific">Microbacterium schleiferi</name>
    <dbReference type="NCBI Taxonomy" id="69362"/>
    <lineage>
        <taxon>Bacteria</taxon>
        <taxon>Bacillati</taxon>
        <taxon>Actinomycetota</taxon>
        <taxon>Actinomycetes</taxon>
        <taxon>Micrococcales</taxon>
        <taxon>Microbacteriaceae</taxon>
        <taxon>Microbacterium</taxon>
    </lineage>
</organism>
<gene>
    <name evidence="1" type="ORF">IT882_15655</name>
</gene>